<keyword evidence="2" id="KW-1185">Reference proteome</keyword>
<sequence length="46" mass="5451">MRLTISHPLVSMKCMKRTNKKERNLSFFSLTLYDLDKSYLGFSHGR</sequence>
<gene>
    <name evidence="1" type="ORF">DSOL_3170</name>
</gene>
<dbReference type="AlphaFoldDB" id="A0A1Q8QSC7"/>
<comment type="caution">
    <text evidence="1">The sequence shown here is derived from an EMBL/GenBank/DDBJ whole genome shotgun (WGS) entry which is preliminary data.</text>
</comment>
<dbReference type="Proteomes" id="UP000186102">
    <property type="component" value="Unassembled WGS sequence"/>
</dbReference>
<proteinExistence type="predicted"/>
<evidence type="ECO:0000313" key="1">
    <source>
        <dbReference type="EMBL" id="OLN30227.1"/>
    </source>
</evidence>
<reference evidence="1 2" key="1">
    <citation type="submission" date="2016-09" db="EMBL/GenBank/DDBJ databases">
        <title>Complete genome of Desulfosporosinus sp. OL.</title>
        <authorList>
            <person name="Mardanov A."/>
            <person name="Beletsky A."/>
            <person name="Panova A."/>
            <person name="Karnachuk O."/>
            <person name="Ravin N."/>
        </authorList>
    </citation>
    <scope>NUCLEOTIDE SEQUENCE [LARGE SCALE GENOMIC DNA]</scope>
    <source>
        <strain evidence="1 2">OL</strain>
    </source>
</reference>
<dbReference type="EMBL" id="MLBF01000026">
    <property type="protein sequence ID" value="OLN30227.1"/>
    <property type="molecule type" value="Genomic_DNA"/>
</dbReference>
<name>A0A1Q8QSC7_9FIRM</name>
<protein>
    <submittedName>
        <fullName evidence="1">Uncharacterized protein</fullName>
    </submittedName>
</protein>
<accession>A0A1Q8QSC7</accession>
<organism evidence="1 2">
    <name type="scientific">Desulfosporosinus metallidurans</name>
    <dbReference type="NCBI Taxonomy" id="1888891"/>
    <lineage>
        <taxon>Bacteria</taxon>
        <taxon>Bacillati</taxon>
        <taxon>Bacillota</taxon>
        <taxon>Clostridia</taxon>
        <taxon>Eubacteriales</taxon>
        <taxon>Desulfitobacteriaceae</taxon>
        <taxon>Desulfosporosinus</taxon>
    </lineage>
</organism>
<evidence type="ECO:0000313" key="2">
    <source>
        <dbReference type="Proteomes" id="UP000186102"/>
    </source>
</evidence>